<evidence type="ECO:0000313" key="4">
    <source>
        <dbReference type="Proteomes" id="UP000324896"/>
    </source>
</evidence>
<evidence type="ECO:0000313" key="3">
    <source>
        <dbReference type="Proteomes" id="UP000198945"/>
    </source>
</evidence>
<proteinExistence type="predicted"/>
<dbReference type="EMBL" id="FMYT01000008">
    <property type="protein sequence ID" value="SDC54071.1"/>
    <property type="molecule type" value="Genomic_DNA"/>
</dbReference>
<organism evidence="1 4">
    <name type="scientific">Halanaerobium congolense</name>
    <dbReference type="NCBI Taxonomy" id="54121"/>
    <lineage>
        <taxon>Bacteria</taxon>
        <taxon>Bacillati</taxon>
        <taxon>Bacillota</taxon>
        <taxon>Clostridia</taxon>
        <taxon>Halanaerobiales</taxon>
        <taxon>Halanaerobiaceae</taxon>
        <taxon>Halanaerobium</taxon>
    </lineage>
</organism>
<dbReference type="EMBL" id="FNEH01000005">
    <property type="protein sequence ID" value="SDI39111.1"/>
    <property type="molecule type" value="Genomic_DNA"/>
</dbReference>
<dbReference type="Proteomes" id="UP000198945">
    <property type="component" value="Unassembled WGS sequence"/>
</dbReference>
<dbReference type="AlphaFoldDB" id="A0A1G6MF46"/>
<sequence>MNKAMLCTLKRPKEVKNVLIIKNKINPAEYNLAVDYQLQDTDPSIQHLINSQTGQEIKVEFLDGDQKWKLSSKKMYISNFDYAYDLSSLKDFIDSLILFKADDREIDLEIIKMLKDDIFTAAAFWENDNIDQDLTAELILKYWDLEAIPAYPKNDYYKMLLQFADNKIKTIDQKTADFWFDIPAEIRDKITKLINKGKINFKNYAIYLQTRNQKILNTVLFDFITEAADEEEESLNNLFEKFHYELIDELTKYALEKDNAINLNPVIPHGDSARSDLSLQAELEMNNYSLIEVFDNYSIAIDFENLNLFEESQFKSLAEYLKSLGSQIEYLNQIRKKLRCDSCGQIMDYELEYLQKNAVYKVKTAHCSNLECDKFEQEIKFK</sequence>
<reference evidence="2 3" key="1">
    <citation type="submission" date="2016-10" db="EMBL/GenBank/DDBJ databases">
        <authorList>
            <person name="de Groot N.N."/>
        </authorList>
    </citation>
    <scope>NUCLEOTIDE SEQUENCE [LARGE SCALE GENOMIC DNA]</scope>
    <source>
        <strain evidence="2 3">WG7</strain>
    </source>
</reference>
<reference evidence="1 4" key="2">
    <citation type="submission" date="2016-10" db="EMBL/GenBank/DDBJ databases">
        <authorList>
            <person name="Varghese N."/>
            <person name="Submissions S."/>
        </authorList>
    </citation>
    <scope>NUCLEOTIDE SEQUENCE [LARGE SCALE GENOMIC DNA]</scope>
    <source>
        <strain evidence="1 4">WG10</strain>
    </source>
</reference>
<evidence type="ECO:0000313" key="2">
    <source>
        <dbReference type="EMBL" id="SDI39111.1"/>
    </source>
</evidence>
<protein>
    <submittedName>
        <fullName evidence="1">Uncharacterized protein</fullName>
    </submittedName>
</protein>
<dbReference type="RefSeq" id="WP_089716571.1">
    <property type="nucleotide sequence ID" value="NZ_FMYT01000008.1"/>
</dbReference>
<accession>A0A1G6MF46</accession>
<dbReference type="Proteomes" id="UP000324896">
    <property type="component" value="Unassembled WGS sequence"/>
</dbReference>
<name>A0A1G6MF46_9FIRM</name>
<gene>
    <name evidence="1" type="ORF">SAMN04488597_10848</name>
    <name evidence="2" type="ORF">SAMN04515654_105121</name>
</gene>
<evidence type="ECO:0000313" key="1">
    <source>
        <dbReference type="EMBL" id="SDC54071.1"/>
    </source>
</evidence>